<dbReference type="InterPro" id="IPR004342">
    <property type="entry name" value="EXS_C"/>
</dbReference>
<protein>
    <recommendedName>
        <fullName evidence="6">EXS domain-containing protein</fullName>
    </recommendedName>
</protein>
<dbReference type="GO" id="GO:0000822">
    <property type="term" value="F:inositol hexakisphosphate binding"/>
    <property type="evidence" value="ECO:0007669"/>
    <property type="project" value="TreeGrafter"/>
</dbReference>
<comment type="subcellular location">
    <subcellularLocation>
        <location evidence="1">Membrane</location>
        <topology evidence="1">Multi-pass membrane protein</topology>
    </subcellularLocation>
</comment>
<dbReference type="GO" id="GO:0005802">
    <property type="term" value="C:trans-Golgi network"/>
    <property type="evidence" value="ECO:0007669"/>
    <property type="project" value="TreeGrafter"/>
</dbReference>
<reference evidence="7" key="1">
    <citation type="submission" date="2019-03" db="EMBL/GenBank/DDBJ databases">
        <authorList>
            <person name="Mank J."/>
            <person name="Almeida P."/>
        </authorList>
    </citation>
    <scope>NUCLEOTIDE SEQUENCE</scope>
    <source>
        <strain evidence="7">78183</strain>
    </source>
</reference>
<dbReference type="GO" id="GO:0016036">
    <property type="term" value="P:cellular response to phosphate starvation"/>
    <property type="evidence" value="ECO:0007669"/>
    <property type="project" value="TreeGrafter"/>
</dbReference>
<feature type="transmembrane region" description="Helical" evidence="5">
    <location>
        <begin position="80"/>
        <end position="100"/>
    </location>
</feature>
<dbReference type="PANTHER" id="PTHR10783:SF104">
    <property type="entry name" value="PHOSPHATE TRANSPORTER PHO1 HOMOLOG 10"/>
    <property type="match status" value="1"/>
</dbReference>
<gene>
    <name evidence="7" type="ORF">SVIM_LOCUS267482</name>
</gene>
<dbReference type="GO" id="GO:0006817">
    <property type="term" value="P:phosphate ion transport"/>
    <property type="evidence" value="ECO:0007669"/>
    <property type="project" value="TreeGrafter"/>
</dbReference>
<name>A0A6N2M7M8_SALVM</name>
<keyword evidence="2 5" id="KW-0812">Transmembrane</keyword>
<feature type="domain" description="EXS" evidence="6">
    <location>
        <begin position="6"/>
        <end position="136"/>
    </location>
</feature>
<organism evidence="7">
    <name type="scientific">Salix viminalis</name>
    <name type="common">Common osier</name>
    <name type="synonym">Basket willow</name>
    <dbReference type="NCBI Taxonomy" id="40686"/>
    <lineage>
        <taxon>Eukaryota</taxon>
        <taxon>Viridiplantae</taxon>
        <taxon>Streptophyta</taxon>
        <taxon>Embryophyta</taxon>
        <taxon>Tracheophyta</taxon>
        <taxon>Spermatophyta</taxon>
        <taxon>Magnoliopsida</taxon>
        <taxon>eudicotyledons</taxon>
        <taxon>Gunneridae</taxon>
        <taxon>Pentapetalae</taxon>
        <taxon>rosids</taxon>
        <taxon>fabids</taxon>
        <taxon>Malpighiales</taxon>
        <taxon>Salicaceae</taxon>
        <taxon>Saliceae</taxon>
        <taxon>Salix</taxon>
    </lineage>
</organism>
<feature type="transmembrane region" description="Helical" evidence="5">
    <location>
        <begin position="43"/>
        <end position="60"/>
    </location>
</feature>
<evidence type="ECO:0000256" key="4">
    <source>
        <dbReference type="ARBA" id="ARBA00023136"/>
    </source>
</evidence>
<dbReference type="PANTHER" id="PTHR10783">
    <property type="entry name" value="XENOTROPIC AND POLYTROPIC RETROVIRUS RECEPTOR 1-RELATED"/>
    <property type="match status" value="1"/>
</dbReference>
<dbReference type="GO" id="GO:0005886">
    <property type="term" value="C:plasma membrane"/>
    <property type="evidence" value="ECO:0007669"/>
    <property type="project" value="TreeGrafter"/>
</dbReference>
<evidence type="ECO:0000256" key="3">
    <source>
        <dbReference type="ARBA" id="ARBA00022989"/>
    </source>
</evidence>
<evidence type="ECO:0000256" key="5">
    <source>
        <dbReference type="SAM" id="Phobius"/>
    </source>
</evidence>
<proteinExistence type="predicted"/>
<dbReference type="EMBL" id="CAADRP010001596">
    <property type="protein sequence ID" value="VFU43848.1"/>
    <property type="molecule type" value="Genomic_DNA"/>
</dbReference>
<evidence type="ECO:0000256" key="1">
    <source>
        <dbReference type="ARBA" id="ARBA00004141"/>
    </source>
</evidence>
<evidence type="ECO:0000256" key="2">
    <source>
        <dbReference type="ARBA" id="ARBA00022692"/>
    </source>
</evidence>
<dbReference type="Pfam" id="PF03124">
    <property type="entry name" value="EXS"/>
    <property type="match status" value="1"/>
</dbReference>
<dbReference type="AlphaFoldDB" id="A0A6N2M7M8"/>
<sequence length="137" mass="15694">MDKAEVLHILIHSANIYFWRQYRVNYPFIFGFKQGTELGHRDVFLLGTGLAVLALSSFLANLHLDLGSKASNYKTITELVPLGLVTVVLVIIFSPFNIIYRSSRFFFVQCLFRCICAPLYKVRLADFFLADHLTSQQ</sequence>
<keyword evidence="3 5" id="KW-1133">Transmembrane helix</keyword>
<accession>A0A6N2M7M8</accession>
<evidence type="ECO:0000259" key="6">
    <source>
        <dbReference type="Pfam" id="PF03124"/>
    </source>
</evidence>
<evidence type="ECO:0000313" key="7">
    <source>
        <dbReference type="EMBL" id="VFU43848.1"/>
    </source>
</evidence>
<keyword evidence="4 5" id="KW-0472">Membrane</keyword>